<evidence type="ECO:0000313" key="2">
    <source>
        <dbReference type="EMBL" id="MBN3321428.1"/>
    </source>
</evidence>
<dbReference type="PANTHER" id="PTHR16201">
    <property type="entry name" value="SEVEN TRANSMEMBRANE PROTEIN 1-RELATED"/>
    <property type="match status" value="1"/>
</dbReference>
<evidence type="ECO:0000256" key="1">
    <source>
        <dbReference type="SAM" id="Phobius"/>
    </source>
</evidence>
<dbReference type="GO" id="GO:0015174">
    <property type="term" value="F:basic amino acid transmembrane transporter activity"/>
    <property type="evidence" value="ECO:0007669"/>
    <property type="project" value="TreeGrafter"/>
</dbReference>
<dbReference type="PANTHER" id="PTHR16201:SF53">
    <property type="entry name" value="TRANSMEMBRANE PROTEIN 44"/>
    <property type="match status" value="1"/>
</dbReference>
<keyword evidence="1" id="KW-0472">Membrane</keyword>
<feature type="transmembrane region" description="Helical" evidence="1">
    <location>
        <begin position="260"/>
        <end position="279"/>
    </location>
</feature>
<organism evidence="2 3">
    <name type="scientific">Atractosteus spatula</name>
    <name type="common">Alligator gar</name>
    <name type="synonym">Lepisosteus spatula</name>
    <dbReference type="NCBI Taxonomy" id="7917"/>
    <lineage>
        <taxon>Eukaryota</taxon>
        <taxon>Metazoa</taxon>
        <taxon>Chordata</taxon>
        <taxon>Craniata</taxon>
        <taxon>Vertebrata</taxon>
        <taxon>Euteleostomi</taxon>
        <taxon>Actinopterygii</taxon>
        <taxon>Neopterygii</taxon>
        <taxon>Holostei</taxon>
        <taxon>Semionotiformes</taxon>
        <taxon>Lepisosteidae</taxon>
        <taxon>Atractosteus</taxon>
    </lineage>
</organism>
<dbReference type="GO" id="GO:0016020">
    <property type="term" value="C:membrane"/>
    <property type="evidence" value="ECO:0007669"/>
    <property type="project" value="TreeGrafter"/>
</dbReference>
<feature type="non-terminal residue" evidence="2">
    <location>
        <position position="1"/>
    </location>
</feature>
<name>A0A8J7TEY2_ATRSP</name>
<keyword evidence="1" id="KW-0812">Transmembrane</keyword>
<dbReference type="AlphaFoldDB" id="A0A8J7TEY2"/>
<feature type="transmembrane region" description="Helical" evidence="1">
    <location>
        <begin position="150"/>
        <end position="166"/>
    </location>
</feature>
<keyword evidence="1" id="KW-1133">Transmembrane helix</keyword>
<feature type="transmembrane region" description="Helical" evidence="1">
    <location>
        <begin position="194"/>
        <end position="213"/>
    </location>
</feature>
<keyword evidence="3" id="KW-1185">Reference proteome</keyword>
<evidence type="ECO:0000313" key="3">
    <source>
        <dbReference type="Proteomes" id="UP000736164"/>
    </source>
</evidence>
<feature type="non-terminal residue" evidence="2">
    <location>
        <position position="492"/>
    </location>
</feature>
<reference evidence="2" key="1">
    <citation type="journal article" date="2021" name="Cell">
        <title>Tracing the genetic footprints of vertebrate landing in non-teleost ray-finned fishes.</title>
        <authorList>
            <person name="Bi X."/>
            <person name="Wang K."/>
            <person name="Yang L."/>
            <person name="Pan H."/>
            <person name="Jiang H."/>
            <person name="Wei Q."/>
            <person name="Fang M."/>
            <person name="Yu H."/>
            <person name="Zhu C."/>
            <person name="Cai Y."/>
            <person name="He Y."/>
            <person name="Gan X."/>
            <person name="Zeng H."/>
            <person name="Yu D."/>
            <person name="Zhu Y."/>
            <person name="Jiang H."/>
            <person name="Qiu Q."/>
            <person name="Yang H."/>
            <person name="Zhang Y.E."/>
            <person name="Wang W."/>
            <person name="Zhu M."/>
            <person name="He S."/>
            <person name="Zhang G."/>
        </authorList>
    </citation>
    <scope>NUCLEOTIDE SEQUENCE</scope>
    <source>
        <strain evidence="2">Allg_001</strain>
    </source>
</reference>
<dbReference type="Proteomes" id="UP000736164">
    <property type="component" value="Unassembled WGS sequence"/>
</dbReference>
<dbReference type="InterPro" id="IPR051415">
    <property type="entry name" value="LAAT-1"/>
</dbReference>
<feature type="transmembrane region" description="Helical" evidence="1">
    <location>
        <begin position="43"/>
        <end position="65"/>
    </location>
</feature>
<dbReference type="EMBL" id="JAAWVO010054946">
    <property type="protein sequence ID" value="MBN3321428.1"/>
    <property type="molecule type" value="Genomic_DNA"/>
</dbReference>
<sequence length="492" mass="55765">MRSLRTIPDAQLNETQGYFSDWMGSWWRSHYLTTCFANKNVCISFWLCFSSALLWVIAHCLLLCFQCRRKDRKPGDTAFCAFYCFLGNMSAALGAFLSHQLTLQIFMGVYMAVLDVFHFILVIFPVCPWSWQSKSSKKIRPMRRRRRQKFFAVSVPLALGAGYVTWCSQHPQYTDEVHTGRHLLNALLQDNTEILGYALGLMSFIICLSSKLPHISRAYRGKMTSTVLISTRAVCILASVSYALAIVFHDMQLKSALKALPWLLTSVGSAVFDSVIILISCHKKHKEAKLTLQPQHLDSPETETLLGYPASHLTYSTKERPRRNKTHSDWVPLKIRPTNRTHHKMAEIGRYMDVNIKPVQEVNFKGLPLSIENPTETLSAESSCDTNPPAPPPLKVIRADVTCSSDSSTDTSMSSSLEWDFEDTKRQWSKANKQQKNTEAFPLQDWTALPVSMPASQSESDFWFYDSDITMADEGAPTLLADYGKERQAMTN</sequence>
<protein>
    <submittedName>
        <fullName evidence="2">TMM44 protein</fullName>
    </submittedName>
</protein>
<feature type="transmembrane region" description="Helical" evidence="1">
    <location>
        <begin position="103"/>
        <end position="129"/>
    </location>
</feature>
<comment type="caution">
    <text evidence="2">The sequence shown here is derived from an EMBL/GenBank/DDBJ whole genome shotgun (WGS) entry which is preliminary data.</text>
</comment>
<proteinExistence type="predicted"/>
<gene>
    <name evidence="2" type="primary">Tmem44</name>
    <name evidence="2" type="ORF">GTO95_0018160</name>
</gene>
<feature type="transmembrane region" description="Helical" evidence="1">
    <location>
        <begin position="77"/>
        <end position="97"/>
    </location>
</feature>
<feature type="transmembrane region" description="Helical" evidence="1">
    <location>
        <begin position="225"/>
        <end position="248"/>
    </location>
</feature>
<accession>A0A8J7TEY2</accession>